<dbReference type="InterPro" id="IPR013221">
    <property type="entry name" value="Mur_ligase_cen"/>
</dbReference>
<dbReference type="GO" id="GO:0016881">
    <property type="term" value="F:acid-amino acid ligase activity"/>
    <property type="evidence" value="ECO:0007669"/>
    <property type="project" value="InterPro"/>
</dbReference>
<evidence type="ECO:0000313" key="3">
    <source>
        <dbReference type="EMBL" id="EKF85155.1"/>
    </source>
</evidence>
<evidence type="ECO:0000259" key="1">
    <source>
        <dbReference type="Pfam" id="PF02875"/>
    </source>
</evidence>
<dbReference type="Proteomes" id="UP000007360">
    <property type="component" value="Unassembled WGS sequence"/>
</dbReference>
<dbReference type="Gene3D" id="3.90.190.20">
    <property type="entry name" value="Mur ligase, C-terminal domain"/>
    <property type="match status" value="1"/>
</dbReference>
<keyword evidence="3" id="KW-0436">Ligase</keyword>
<dbReference type="GO" id="GO:0005524">
    <property type="term" value="F:ATP binding"/>
    <property type="evidence" value="ECO:0007669"/>
    <property type="project" value="InterPro"/>
</dbReference>
<dbReference type="InterPro" id="IPR036565">
    <property type="entry name" value="Mur-like_cat_sf"/>
</dbReference>
<dbReference type="SUPFAM" id="SSF53623">
    <property type="entry name" value="MurD-like peptide ligases, catalytic domain"/>
    <property type="match status" value="1"/>
</dbReference>
<dbReference type="PANTHER" id="PTHR23135">
    <property type="entry name" value="MUR LIGASE FAMILY MEMBER"/>
    <property type="match status" value="1"/>
</dbReference>
<dbReference type="Pfam" id="PF02875">
    <property type="entry name" value="Mur_ligase_C"/>
    <property type="match status" value="1"/>
</dbReference>
<dbReference type="PATRIC" id="fig|1204725.3.peg.1959"/>
<feature type="domain" description="Mur ligase central" evidence="2">
    <location>
        <begin position="129"/>
        <end position="350"/>
    </location>
</feature>
<dbReference type="SUPFAM" id="SSF51984">
    <property type="entry name" value="MurCD N-terminal domain"/>
    <property type="match status" value="1"/>
</dbReference>
<feature type="domain" description="Mur ligase C-terminal" evidence="1">
    <location>
        <begin position="374"/>
        <end position="502"/>
    </location>
</feature>
<dbReference type="Pfam" id="PF08245">
    <property type="entry name" value="Mur_ligase_M"/>
    <property type="match status" value="1"/>
</dbReference>
<evidence type="ECO:0000259" key="2">
    <source>
        <dbReference type="Pfam" id="PF08245"/>
    </source>
</evidence>
<dbReference type="EMBL" id="AMPO01000009">
    <property type="protein sequence ID" value="EKF85155.1"/>
    <property type="molecule type" value="Genomic_DNA"/>
</dbReference>
<dbReference type="InterPro" id="IPR004101">
    <property type="entry name" value="Mur_ligase_C"/>
</dbReference>
<keyword evidence="4" id="KW-1185">Reference proteome</keyword>
<organism evidence="3 4">
    <name type="scientific">Methanobacterium formicicum (strain DSM 3637 / PP1)</name>
    <dbReference type="NCBI Taxonomy" id="1204725"/>
    <lineage>
        <taxon>Archaea</taxon>
        <taxon>Methanobacteriati</taxon>
        <taxon>Methanobacteriota</taxon>
        <taxon>Methanomada group</taxon>
        <taxon>Methanobacteria</taxon>
        <taxon>Methanobacteriales</taxon>
        <taxon>Methanobacteriaceae</taxon>
        <taxon>Methanobacterium</taxon>
    </lineage>
</organism>
<gene>
    <name evidence="3" type="ORF">A994_09748</name>
</gene>
<dbReference type="InterPro" id="IPR036615">
    <property type="entry name" value="Mur_ligase_C_dom_sf"/>
</dbReference>
<name>K2RQW5_METFP</name>
<dbReference type="Gene3D" id="3.40.1190.10">
    <property type="entry name" value="Mur-like, catalytic domain"/>
    <property type="match status" value="1"/>
</dbReference>
<evidence type="ECO:0000313" key="4">
    <source>
        <dbReference type="Proteomes" id="UP000007360"/>
    </source>
</evidence>
<comment type="caution">
    <text evidence="3">The sequence shown here is derived from an EMBL/GenBank/DDBJ whole genome shotgun (WGS) entry which is preliminary data.</text>
</comment>
<proteinExistence type="predicted"/>
<sequence>MSTDMDKHSSEVEKIPQKRMETYGVIGVCGVVGNLAARVLMDHGHHVICTDIHSSNNCPFLYTLNDYNTQIYLNEHPEAFFKSSDYIIPPPSLKKTSKLFHRIEDSSAQLMEVEDLLKQITPNKPVICITGTNGKTTTTTLLKHFCYNAGLKPTEHGFMTLQGNIEYIPPLQCRLAGDIAVVETGTEGNTGDLKFIMDRCHPSCGVITNINPDHLNNGHDFMHYSLIKGELLEELKGKTVVVNGDDPTIMALISKMDYQGKLVTFGVEHEVQGESKKECWCGEEVILHETVSGVGYYECQCGLKRTIPDYLATNIRGNSFILQTHDKKIEMEMGITGLHNVYNALGAIAVGHELLKMPLEDIKKYLITFKGVPGRLEYIYESENLDLIVDYGHNPSGVETVLRELHKTYDKLAVVITISSESGKTGDTDIIMRAMSNADFIIPASYYSRLASEKYISSEKIITPSVEPEKFREGTLGATREQVIEGFKKGLECDADAVVCMGEAAVKYKEDIKIWINSRDNLIDLQD</sequence>
<dbReference type="RefSeq" id="WP_004031363.1">
    <property type="nucleotide sequence ID" value="NZ_AMPO01000009.1"/>
</dbReference>
<reference evidence="3 4" key="1">
    <citation type="journal article" date="2012" name="J. Bacteriol.">
        <title>Draft genome sequence of Methanobacterium formicicum DSM 3637, an archaebacterium isolated from the methane producer amoeba Pelomyxa palustris.</title>
        <authorList>
            <person name="Gutierrez G."/>
        </authorList>
    </citation>
    <scope>NUCLEOTIDE SEQUENCE [LARGE SCALE GENOMIC DNA]</scope>
    <source>
        <strain evidence="4">DSM 3637 / PP1</strain>
    </source>
</reference>
<protein>
    <submittedName>
        <fullName evidence="3">UDP-N-acetylmuramoyl-L-alanine--D-glutamate ligase</fullName>
    </submittedName>
</protein>
<dbReference type="PANTHER" id="PTHR23135:SF7">
    <property type="entry name" value="LIPID II ISOGLUTAMINYL SYNTHASE (GLUTAMINE-HYDROLYZING) SUBUNIT MURT"/>
    <property type="match status" value="1"/>
</dbReference>
<accession>K2RQW5</accession>
<dbReference type="SUPFAM" id="SSF53244">
    <property type="entry name" value="MurD-like peptide ligases, peptide-binding domain"/>
    <property type="match status" value="1"/>
</dbReference>
<dbReference type="AlphaFoldDB" id="K2RQW5"/>